<dbReference type="Proteomes" id="UP000613740">
    <property type="component" value="Unassembled WGS sequence"/>
</dbReference>
<accession>A0A835WQE1</accession>
<feature type="compositionally biased region" description="Low complexity" evidence="1">
    <location>
        <begin position="223"/>
        <end position="234"/>
    </location>
</feature>
<sequence length="475" mass="48536">MPANQDTSAIIGVATWALPSQCAPPPPLGHPQQQPNTVRVAGGVAPSSAAGPLGSPHHERFNLVLPASFVECNFVLNTVLQRGVTVAFRIASGPGPASTSASAAAAAGASSGTIVARVHGHVQCHVNPLGLATYRVSGPQPAAVCGCSLLRWAAEDGSTLVIELLAPRPQPQQAPAPVAARRLFGDCLPSPATIRKEPIARTRALAEQRHHHHQPSPLKSLEQQPSQQAAAAAAAPGAAAGYQLPAPLPFALSLAAELKSTSSENQQVSLPAPPQPQQSAAAPACTAAAPITAATAFVVQQAAAMEILAPQQQPASEAKQEAQLPSHSSDPGPRAAAAPRAPRSRAAVGAHTQQPQQQQPAAVVRSKRLADKAAAAAAAASVMSAEPAPHAAAAPKRHRRTASADVDAAAAGASDSMEAELAALSVDEQHVDELSGIELLLAAHAVISRQELEQGRGQEPAGRPKRMRLLKTLSL</sequence>
<feature type="compositionally biased region" description="Low complexity" evidence="1">
    <location>
        <begin position="30"/>
        <end position="52"/>
    </location>
</feature>
<reference evidence="2" key="1">
    <citation type="journal article" date="2020" name="bioRxiv">
        <title>Comparative genomics of Chlamydomonas.</title>
        <authorList>
            <person name="Craig R.J."/>
            <person name="Hasan A.R."/>
            <person name="Ness R.W."/>
            <person name="Keightley P.D."/>
        </authorList>
    </citation>
    <scope>NUCLEOTIDE SEQUENCE</scope>
    <source>
        <strain evidence="2">CCAP 11/173</strain>
    </source>
</reference>
<protein>
    <submittedName>
        <fullName evidence="2">Uncharacterized protein</fullName>
    </submittedName>
</protein>
<gene>
    <name evidence="2" type="ORF">HYH02_004027</name>
</gene>
<name>A0A835WQE1_9CHLO</name>
<keyword evidence="3" id="KW-1185">Reference proteome</keyword>
<organism evidence="2 3">
    <name type="scientific">Chlamydomonas schloesseri</name>
    <dbReference type="NCBI Taxonomy" id="2026947"/>
    <lineage>
        <taxon>Eukaryota</taxon>
        <taxon>Viridiplantae</taxon>
        <taxon>Chlorophyta</taxon>
        <taxon>core chlorophytes</taxon>
        <taxon>Chlorophyceae</taxon>
        <taxon>CS clade</taxon>
        <taxon>Chlamydomonadales</taxon>
        <taxon>Chlamydomonadaceae</taxon>
        <taxon>Chlamydomonas</taxon>
    </lineage>
</organism>
<dbReference type="EMBL" id="JAEHOD010000008">
    <property type="protein sequence ID" value="KAG2451428.1"/>
    <property type="molecule type" value="Genomic_DNA"/>
</dbReference>
<dbReference type="AlphaFoldDB" id="A0A835WQE1"/>
<feature type="region of interest" description="Disordered" evidence="1">
    <location>
        <begin position="204"/>
        <end position="234"/>
    </location>
</feature>
<evidence type="ECO:0000313" key="3">
    <source>
        <dbReference type="Proteomes" id="UP000613740"/>
    </source>
</evidence>
<feature type="region of interest" description="Disordered" evidence="1">
    <location>
        <begin position="310"/>
        <end position="367"/>
    </location>
</feature>
<feature type="region of interest" description="Disordered" evidence="1">
    <location>
        <begin position="22"/>
        <end position="52"/>
    </location>
</feature>
<feature type="compositionally biased region" description="Low complexity" evidence="1">
    <location>
        <begin position="331"/>
        <end position="364"/>
    </location>
</feature>
<feature type="region of interest" description="Disordered" evidence="1">
    <location>
        <begin position="451"/>
        <end position="475"/>
    </location>
</feature>
<feature type="compositionally biased region" description="Low complexity" evidence="1">
    <location>
        <begin position="381"/>
        <end position="394"/>
    </location>
</feature>
<feature type="region of interest" description="Disordered" evidence="1">
    <location>
        <begin position="381"/>
        <end position="411"/>
    </location>
</feature>
<evidence type="ECO:0000256" key="1">
    <source>
        <dbReference type="SAM" id="MobiDB-lite"/>
    </source>
</evidence>
<proteinExistence type="predicted"/>
<comment type="caution">
    <text evidence="2">The sequence shown here is derived from an EMBL/GenBank/DDBJ whole genome shotgun (WGS) entry which is preliminary data.</text>
</comment>
<dbReference type="OrthoDB" id="543411at2759"/>
<evidence type="ECO:0000313" key="2">
    <source>
        <dbReference type="EMBL" id="KAG2451428.1"/>
    </source>
</evidence>